<evidence type="ECO:0000313" key="1">
    <source>
        <dbReference type="EMBL" id="CAG8685024.1"/>
    </source>
</evidence>
<dbReference type="OrthoDB" id="2368311at2759"/>
<comment type="caution">
    <text evidence="1">The sequence shown here is derived from an EMBL/GenBank/DDBJ whole genome shotgun (WGS) entry which is preliminary data.</text>
</comment>
<keyword evidence="2" id="KW-1185">Reference proteome</keyword>
<name>A0A9N9EQM0_9GLOM</name>
<evidence type="ECO:0000313" key="2">
    <source>
        <dbReference type="Proteomes" id="UP000789342"/>
    </source>
</evidence>
<dbReference type="Proteomes" id="UP000789342">
    <property type="component" value="Unassembled WGS sequence"/>
</dbReference>
<accession>A0A9N9EQM0</accession>
<dbReference type="AlphaFoldDB" id="A0A9N9EQM0"/>
<dbReference type="EMBL" id="CAJVPV010014464">
    <property type="protein sequence ID" value="CAG8685024.1"/>
    <property type="molecule type" value="Genomic_DNA"/>
</dbReference>
<proteinExistence type="predicted"/>
<organism evidence="1 2">
    <name type="scientific">Acaulospora morrowiae</name>
    <dbReference type="NCBI Taxonomy" id="94023"/>
    <lineage>
        <taxon>Eukaryota</taxon>
        <taxon>Fungi</taxon>
        <taxon>Fungi incertae sedis</taxon>
        <taxon>Mucoromycota</taxon>
        <taxon>Glomeromycotina</taxon>
        <taxon>Glomeromycetes</taxon>
        <taxon>Diversisporales</taxon>
        <taxon>Acaulosporaceae</taxon>
        <taxon>Acaulospora</taxon>
    </lineage>
</organism>
<protein>
    <submittedName>
        <fullName evidence="1">1335_t:CDS:1</fullName>
    </submittedName>
</protein>
<feature type="non-terminal residue" evidence="1">
    <location>
        <position position="71"/>
    </location>
</feature>
<sequence>AYVSGSVNDGLHFTEKEHSDALYAYTTKPSWFLSHKSRDVFVTEDAPFPPIIPALYSLYHDFVKDLKESTG</sequence>
<reference evidence="1" key="1">
    <citation type="submission" date="2021-06" db="EMBL/GenBank/DDBJ databases">
        <authorList>
            <person name="Kallberg Y."/>
            <person name="Tangrot J."/>
            <person name="Rosling A."/>
        </authorList>
    </citation>
    <scope>NUCLEOTIDE SEQUENCE</scope>
    <source>
        <strain evidence="1">CL551</strain>
    </source>
</reference>
<gene>
    <name evidence="1" type="ORF">AMORRO_LOCUS11428</name>
</gene>